<dbReference type="CDD" id="cd00081">
    <property type="entry name" value="Hint"/>
    <property type="match status" value="3"/>
</dbReference>
<evidence type="ECO:0000259" key="5">
    <source>
        <dbReference type="SMART" id="SM00306"/>
    </source>
</evidence>
<evidence type="ECO:0000256" key="3">
    <source>
        <dbReference type="SAM" id="MobiDB-lite"/>
    </source>
</evidence>
<keyword evidence="2" id="KW-0651">Protein splicing</keyword>
<feature type="domain" description="Hint" evidence="5">
    <location>
        <begin position="1379"/>
        <end position="1630"/>
    </location>
</feature>
<comment type="caution">
    <text evidence="6">The sequence shown here is derived from an EMBL/GenBank/DDBJ whole genome shotgun (WGS) entry which is preliminary data.</text>
</comment>
<evidence type="ECO:0000313" key="7">
    <source>
        <dbReference type="Proteomes" id="UP000034797"/>
    </source>
</evidence>
<accession>A0A0G1KSR3</accession>
<feature type="region of interest" description="Disordered" evidence="3">
    <location>
        <begin position="1446"/>
        <end position="1484"/>
    </location>
</feature>
<dbReference type="PROSITE" id="PS50817">
    <property type="entry name" value="INTEIN_N_TER"/>
    <property type="match status" value="2"/>
</dbReference>
<dbReference type="InterPro" id="IPR003586">
    <property type="entry name" value="Hint_dom_C"/>
</dbReference>
<name>A0A0G1KSR3_9BACT</name>
<keyword evidence="1" id="KW-0068">Autocatalytic cleavage</keyword>
<feature type="compositionally biased region" description="Low complexity" evidence="3">
    <location>
        <begin position="1473"/>
        <end position="1482"/>
    </location>
</feature>
<dbReference type="SMART" id="SM00305">
    <property type="entry name" value="HintC"/>
    <property type="match status" value="2"/>
</dbReference>
<sequence>KTLDMGTKEIYELTTETGKRIETTANHPYLARTKLLKESDIGQQQSNQRQSESNSHSGVDIKNVEFFNIFHNLNQDAINNETIANTKSPVNITNLFAPFTLEKLGTINAAPNQPADKLTNKSETTDDQAGLIDINNTLPQWTKVIYLNKGDEIAVLSPIGSVLNGSGSPKRTDPNGELQFEKIISIRILPAKHVYDLQIANTHNFVANGIVAHNTYINSTATTASVKGLEIAQSGAITGTGYGLYAAKTGASTTNVGGYFSASGATNNYGLIVGAGNVGIGTTGPGANLEIYDSAVSGNQILFTIGSNLNTTAFYVDEDGDTSLDGYLRLEASQTALSSVSVPTIYNSNSGDLYLQARTNIQKNIHFATYNGTAIGTRMTIDNSGNVGVGTTGPDAKLDSLATTEQLRLTYTDGTVYSAHTVDSSGNLTIDNTGTKTIIADDLQITGGDILDSNGNESIRFGTTASAVNEATLTNAATAGTVLLAATGGDTDIALSIDSKGADALNLNGTATGDVNIAGGYGGTGCTVTNSNGNLSCNGTITGTFAGTLPWSSIIAPTANLSLAHAGYTTAFTFDSLTSADAFALSSTSLTTGTALALSSTATAFNGELLTLSVGNTHTVSGAGVTVSDSGTQTAGTLTWTGDTMRIAQNYTGANSSALNITTASTDAGTSNFALRVNDDGTFTDSTPFVVDEAGQVGIGTTGPLSKLNVYGATNSNVLLNTLSTYDSYIDLTEANSEANGAFGNANSGGFRMVYDGGDNKFYLNSATGVTINTRLTVDRDTGNVGIGTAGPDAKLDSLALTEQLRLTYTDGTVYSAHTVDSSGNLTIDNTGTKTIIADDLQITGGDILDSNGNESIRFGTTASAVNEATLTNAATAGTVLFAATGGDTDVANGTITGTFAGTLPWSSIIAPTANLSLAHAGYTTAFTFDSLTSASAFALSSTSTAGGASGVSKLLDISRSGANSNASHTAYGLYSAVTNTGTTSINIGGYFSASGATNNYGLIVGAGNVGIGTTGPGAKLDVRDGNLLLTDTDIAHGMVDFAPTNSILQIKPTHATVGGAGLAGISTSAAFPGIQMEGIIGVDDPTDTTPAIWLSGNKKSGVNRVALGALETVFQVATGIIGSDTKLLSILGNGNVGIGTTGPDAKLDSLATTEQLRLTYTDGTVYSAHTVDSSGNLTIDNTGTKTIIADDLQITGGDILDSNGNESIRFGTTASAVNEATLTNAATGGTVTLAATGGDTDVALSNGTITGTFAGTLPWSSIIAPTANLSLAHAGYTTAFTFDSLTSASAFALSSTSTAGGASGVSKLLDISRSGTNANASHTAYGLYSAVTNTGTTSTNVGGYFSASGATNNYGLIVENGSVGIGTTAPGANLEVAGQCITGDSLLSLADGSTQRIDQVKGGEYVLSFNETTGQLEPQPIKGLLNMGVKPVYKLTTKDGKTIRTTGNHPYLVKTSLPSQTEQDQIADDRNNNQSDNNQINVSLHNSSPSFLVNIIENNPDQTTDDSGQQISVGNIPFNHHLTSLANFNEIIKNTPDITSETTKVTVKSIIDLGRAKSGEIAPAENQATAIFPAISEDLPNWPVDNLPIPPNNITNQSNNVKSPANKSFSLGWTKVVDLSPGDEIAVMETTSDLKEVVFVKIASITYVGEEQVWDIEVKNTHNFVANGIVAHNTYINSTATTASIKGLEIAQSGAITGTGYGLYATKTGASTTNVGGYFSASGGTNNYAAIFDAGNVGIGTTGPDAKLDSLATTEQLRLTYTDGTVYSAHTVDSSGNLTIDNTGTKTIIADDLQITGGDILDSNGNESIRFGTTASAVNEATLTNAATAGTVLLAATGGDTDIALSIDSKGADALNLNGTATGDVNLAGGYGGTGCTVTNSNGNLSCNGTITGTFAGTLPWSSIIAPTANLSLAHAGYTTAFTFDSVTTADAFALASTSLTTGTLFDLSSTSTAGGASGVSKLLDISRSGTNSNASHTAYGLYSAVTNTGTTSTNIGGYFSASGATNNYGLLVENGNVGIGTTGPGSKLQIDGGASGNDILRIIRESNANNSFAFSAPGNDALLVMKELNAGTAWAMGIDTSNSDSFTLSQSTAFGTNDYFTVVGQGGNAGNVGIGTTAPSNPLHIAAQAPRIRLEDTLGTSNYSVISADNGQIILSADEGSQQGNSAFIVKVDNSEKLRVDSSGNVGIGTLTPDKKLSVWGGDGSIMDPTDLGTESLTNGNLTAGTSWTQTTDCALATDAATCTFAAGTASTVQQASGTLAVAGVGSRWYKFVYTVSGLTGTPTANITTAFASATTALTLTAGTQTTYFKSATTPTDFVITTTLTAGQAFTLDTFSLKEVQGGDFALGGILTGGGTTGLKVLANGNVGVGTVAPDSKFHTVGGDVYIAPDTGYTFDNGTANEDLYVYGNAEVDGTLYATDVSCVNCLDFSNFEDTLDLDANLILNQTTFTWTQNFTGDTTTGVTYNANSLTTGTAISLASTSTALTTGGLLNITASGNPGASWTGNLAKIEYTTSTDADIDGSALKVGITGAGAGDGTALNVTTAQTGTSAYALRVNDDGTYTDTTPFVVDYAGNVGIGTTAPAYKLDVVGDVNITGNYTVNGSPLSSSNWQRTSLSLAPAQITDSVNLGATATSSALIHLSGSSDDNQSFFMNPLGIGFNSVTTPITNALAVLETEGHILPHSDLTYSLGSSTQTWTGLYVNQIADDSGTATIDVLNNQLTNGDWKVASKLRIGSTVAPTFNLDVTGTATISGTLGTESTLYVKGDSNLAGTVTVGGGSGKMDVGTVDPPYTINGEKYATYLSSTIGIKEEVMGKITVSEAVDGLGYRVLIDLDAQPKGSDLWLFSKTTDLKANIDSLSVLLTAAGQAKTWYEVDEPNKILAIYSSTPADVTYRLTAPRFDSAQWANTRTSGAVGFVLNDPDNNQNTAGTGLLSSLIIAPELIAKVDGSYQVKINGQETKEVSSFFQSLIANLKVGAQVVTDLVATNLTVRTKLISPIADIDQLKVIDATISGTLYADNIKGKTVDHLTTQLDLLSEKYSTASAILADLQAKYTSYDSLALGTNNSAPITDSDPLALSPLATTSATLPSDLVLDSLLVNGSLFAQSFSSFDSDLYIQPTGDKPVHLLANLMTLYPDGKIVVNGDLLITGTIYSMGLDTRTATVSGTLAAGGLIIASDNLDQTATISAQTGSNTTIGTATIASGSAEIVVANQKVTDQTLIYLTPISDTSNQVLYVKSKQAGTGFTVAVPASPSAGISFNYWLVETK</sequence>
<dbReference type="InterPro" id="IPR006142">
    <property type="entry name" value="INTEIN"/>
</dbReference>
<dbReference type="EMBL" id="LCJW01000006">
    <property type="protein sequence ID" value="KKT86636.1"/>
    <property type="molecule type" value="Genomic_DNA"/>
</dbReference>
<dbReference type="Gene3D" id="2.170.16.10">
    <property type="entry name" value="Hedgehog/Intein (Hint) domain"/>
    <property type="match status" value="4"/>
</dbReference>
<dbReference type="InterPro" id="IPR036844">
    <property type="entry name" value="Hint_dom_sf"/>
</dbReference>
<dbReference type="SUPFAM" id="SSF51294">
    <property type="entry name" value="Hedgehog/intein (Hint) domain"/>
    <property type="match status" value="2"/>
</dbReference>
<protein>
    <recommendedName>
        <fullName evidence="8">Intein C-terminal splicing domain-containing protein</fullName>
    </recommendedName>
</protein>
<feature type="domain" description="Hint" evidence="4">
    <location>
        <begin position="175"/>
        <end position="220"/>
    </location>
</feature>
<dbReference type="PROSITE" id="PS50818">
    <property type="entry name" value="INTEIN_C_TER"/>
    <property type="match status" value="2"/>
</dbReference>
<evidence type="ECO:0000256" key="1">
    <source>
        <dbReference type="ARBA" id="ARBA00022813"/>
    </source>
</evidence>
<feature type="domain" description="Hint" evidence="4">
    <location>
        <begin position="1635"/>
        <end position="1680"/>
    </location>
</feature>
<organism evidence="6 7">
    <name type="scientific">Candidatus Collierbacteria bacterium GW2011_GWA2_44_99</name>
    <dbReference type="NCBI Taxonomy" id="1618380"/>
    <lineage>
        <taxon>Bacteria</taxon>
        <taxon>Candidatus Collieribacteriota</taxon>
    </lineage>
</organism>
<dbReference type="SMART" id="SM00306">
    <property type="entry name" value="HintN"/>
    <property type="match status" value="1"/>
</dbReference>
<evidence type="ECO:0000259" key="4">
    <source>
        <dbReference type="SMART" id="SM00305"/>
    </source>
</evidence>
<gene>
    <name evidence="6" type="ORF">UW84_C0006G0004</name>
</gene>
<reference evidence="6 7" key="1">
    <citation type="journal article" date="2015" name="Nature">
        <title>rRNA introns, odd ribosomes, and small enigmatic genomes across a large radiation of phyla.</title>
        <authorList>
            <person name="Brown C.T."/>
            <person name="Hug L.A."/>
            <person name="Thomas B.C."/>
            <person name="Sharon I."/>
            <person name="Castelle C.J."/>
            <person name="Singh A."/>
            <person name="Wilkins M.J."/>
            <person name="Williams K.H."/>
            <person name="Banfield J.F."/>
        </authorList>
    </citation>
    <scope>NUCLEOTIDE SEQUENCE [LARGE SCALE GENOMIC DNA]</scope>
</reference>
<evidence type="ECO:0008006" key="8">
    <source>
        <dbReference type="Google" id="ProtNLM"/>
    </source>
</evidence>
<feature type="non-terminal residue" evidence="6">
    <location>
        <position position="1"/>
    </location>
</feature>
<dbReference type="InterPro" id="IPR006141">
    <property type="entry name" value="Intein_N"/>
</dbReference>
<dbReference type="NCBIfam" id="TIGR01445">
    <property type="entry name" value="intein_Nterm"/>
    <property type="match status" value="1"/>
</dbReference>
<dbReference type="PRINTS" id="PR00379">
    <property type="entry name" value="INTEIN"/>
</dbReference>
<dbReference type="PATRIC" id="fig|1618380.3.peg.89"/>
<dbReference type="Pfam" id="PF14890">
    <property type="entry name" value="Intein_splicing"/>
    <property type="match status" value="2"/>
</dbReference>
<dbReference type="GO" id="GO:0016539">
    <property type="term" value="P:intein-mediated protein splicing"/>
    <property type="evidence" value="ECO:0007669"/>
    <property type="project" value="InterPro"/>
</dbReference>
<dbReference type="Proteomes" id="UP000034797">
    <property type="component" value="Unassembled WGS sequence"/>
</dbReference>
<dbReference type="InterPro" id="IPR030934">
    <property type="entry name" value="Intein_C"/>
</dbReference>
<evidence type="ECO:0000256" key="2">
    <source>
        <dbReference type="ARBA" id="ARBA00023000"/>
    </source>
</evidence>
<dbReference type="InterPro" id="IPR003587">
    <property type="entry name" value="Hint_dom_N"/>
</dbReference>
<dbReference type="NCBIfam" id="TIGR01443">
    <property type="entry name" value="intein_Cterm"/>
    <property type="match status" value="2"/>
</dbReference>
<proteinExistence type="predicted"/>
<evidence type="ECO:0000313" key="6">
    <source>
        <dbReference type="EMBL" id="KKT86636.1"/>
    </source>
</evidence>